<dbReference type="InterPro" id="IPR014746">
    <property type="entry name" value="Gln_synth/guanido_kin_cat_dom"/>
</dbReference>
<keyword evidence="3 5" id="KW-0418">Kinase</keyword>
<feature type="binding site" evidence="5">
    <location>
        <begin position="165"/>
        <end position="169"/>
    </location>
    <ligand>
        <name>ATP</name>
        <dbReference type="ChEBI" id="CHEBI:30616"/>
    </ligand>
</feature>
<evidence type="ECO:0000313" key="8">
    <source>
        <dbReference type="EMBL" id="REG24384.1"/>
    </source>
</evidence>
<dbReference type="PROSITE" id="PS00112">
    <property type="entry name" value="PHOSPHAGEN_KINASE"/>
    <property type="match status" value="1"/>
</dbReference>
<reference evidence="8 9" key="1">
    <citation type="submission" date="2018-08" db="EMBL/GenBank/DDBJ databases">
        <title>Genomic Encyclopedia of Type Strains, Phase IV (KMG-IV): sequencing the most valuable type-strain genomes for metagenomic binning, comparative biology and taxonomic classification.</title>
        <authorList>
            <person name="Goeker M."/>
        </authorList>
    </citation>
    <scope>NUCLEOTIDE SEQUENCE [LARGE SCALE GENOMIC DNA]</scope>
    <source>
        <strain evidence="8 9">DSM 17274</strain>
    </source>
</reference>
<feature type="binding site" evidence="5">
    <location>
        <begin position="24"/>
        <end position="28"/>
    </location>
    <ligand>
        <name>ATP</name>
        <dbReference type="ChEBI" id="CHEBI:30616"/>
    </ligand>
</feature>
<dbReference type="InterPro" id="IPR023660">
    <property type="entry name" value="Arg_Kinase"/>
</dbReference>
<evidence type="ECO:0000313" key="9">
    <source>
        <dbReference type="Proteomes" id="UP000257076"/>
    </source>
</evidence>
<evidence type="ECO:0000256" key="3">
    <source>
        <dbReference type="ARBA" id="ARBA00022777"/>
    </source>
</evidence>
<protein>
    <submittedName>
        <fullName evidence="8">Protein arginine kinase</fullName>
    </submittedName>
</protein>
<dbReference type="GO" id="GO:0005524">
    <property type="term" value="F:ATP binding"/>
    <property type="evidence" value="ECO:0007669"/>
    <property type="project" value="UniProtKB-UniRule"/>
</dbReference>
<keyword evidence="1 5" id="KW-0808">Transferase</keyword>
<dbReference type="PANTHER" id="PTHR11547:SF38">
    <property type="entry name" value="ARGININE KINASE 1-RELATED"/>
    <property type="match status" value="1"/>
</dbReference>
<keyword evidence="4 5" id="KW-0067">ATP-binding</keyword>
<evidence type="ECO:0000256" key="4">
    <source>
        <dbReference type="ARBA" id="ARBA00022840"/>
    </source>
</evidence>
<dbReference type="CDD" id="cd07930">
    <property type="entry name" value="bacterial_phosphagen_kinase"/>
    <property type="match status" value="1"/>
</dbReference>
<evidence type="ECO:0000256" key="6">
    <source>
        <dbReference type="RuleBase" id="RU000505"/>
    </source>
</evidence>
<feature type="binding site" evidence="5">
    <location>
        <position position="114"/>
    </location>
    <ligand>
        <name>ATP</name>
        <dbReference type="ChEBI" id="CHEBI:30616"/>
    </ligand>
</feature>
<name>A0A3E0AXB1_9STAP</name>
<organism evidence="8 9">
    <name type="scientific">Jeotgalicoccus halotolerans</name>
    <dbReference type="NCBI Taxonomy" id="157227"/>
    <lineage>
        <taxon>Bacteria</taxon>
        <taxon>Bacillati</taxon>
        <taxon>Bacillota</taxon>
        <taxon>Bacilli</taxon>
        <taxon>Bacillales</taxon>
        <taxon>Staphylococcaceae</taxon>
        <taxon>Jeotgalicoccus</taxon>
    </lineage>
</organism>
<sequence length="340" mass="38128">MVGRMNRHTSTWIREAVNTEIEMSSRIRLARNIKGVPFTHVLEDDEDLEALGGLVAKMLPGYSLTSLGGLSVQDRALLVEKHLISPNFAKRGTRVFINGDEDISIMLGEEDHIRIQALGTNITLEALYDKAGAVDDTLEEKIEYAFDEQYGYLTACPTNIGTGMRASVMLHLPALAATNKIQRFHNNLTRFGFTLRGIYGEGSEPLGSVYQLSNQVTLGFEERVIINNLSELKNRLIEEERMARQHLMTLDTLDAVNRSLGILQHAYKLSLKEAAMHLSNVKLGLDLSYIELENFNFQEWFQLIQPAFVKERVNTEEYDSPGIAAESARAALMRELLGGK</sequence>
<evidence type="ECO:0000256" key="1">
    <source>
        <dbReference type="ARBA" id="ARBA00022679"/>
    </source>
</evidence>
<comment type="caution">
    <text evidence="8">The sequence shown here is derived from an EMBL/GenBank/DDBJ whole genome shotgun (WGS) entry which is preliminary data.</text>
</comment>
<dbReference type="InterPro" id="IPR000749">
    <property type="entry name" value="ATP-guanido_PTrfase"/>
</dbReference>
<dbReference type="InterPro" id="IPR022414">
    <property type="entry name" value="ATP-guanido_PTrfase_cat"/>
</dbReference>
<dbReference type="PANTHER" id="PTHR11547">
    <property type="entry name" value="ARGININE OR CREATINE KINASE"/>
    <property type="match status" value="1"/>
</dbReference>
<feature type="binding site" evidence="5">
    <location>
        <begin position="196"/>
        <end position="201"/>
    </location>
    <ligand>
        <name>ATP</name>
        <dbReference type="ChEBI" id="CHEBI:30616"/>
    </ligand>
</feature>
<dbReference type="Gene3D" id="3.30.590.10">
    <property type="entry name" value="Glutamine synthetase/guanido kinase, catalytic domain"/>
    <property type="match status" value="1"/>
</dbReference>
<evidence type="ECO:0000259" key="7">
    <source>
        <dbReference type="PROSITE" id="PS51510"/>
    </source>
</evidence>
<dbReference type="Proteomes" id="UP000257076">
    <property type="component" value="Unassembled WGS sequence"/>
</dbReference>
<dbReference type="GO" id="GO:0004111">
    <property type="term" value="F:creatine kinase activity"/>
    <property type="evidence" value="ECO:0007669"/>
    <property type="project" value="InterPro"/>
</dbReference>
<dbReference type="InterPro" id="IPR022415">
    <property type="entry name" value="ATP-guanido_PTrfase_AS"/>
</dbReference>
<comment type="similarity">
    <text evidence="5 6">Belongs to the ATP:guanido phosphotransferase family.</text>
</comment>
<feature type="domain" description="Phosphagen kinase C-terminal" evidence="7">
    <location>
        <begin position="21"/>
        <end position="243"/>
    </location>
</feature>
<gene>
    <name evidence="8" type="ORF">DFR63_1482</name>
</gene>
<proteinExistence type="inferred from homology"/>
<evidence type="ECO:0000256" key="5">
    <source>
        <dbReference type="PROSITE-ProRule" id="PRU00843"/>
    </source>
</evidence>
<keyword evidence="9" id="KW-1185">Reference proteome</keyword>
<dbReference type="Pfam" id="PF00217">
    <property type="entry name" value="ATP-gua_Ptrans"/>
    <property type="match status" value="1"/>
</dbReference>
<dbReference type="EMBL" id="QUMW01000011">
    <property type="protein sequence ID" value="REG24384.1"/>
    <property type="molecule type" value="Genomic_DNA"/>
</dbReference>
<dbReference type="AlphaFoldDB" id="A0A3E0AXB1"/>
<accession>A0A3E0AXB1</accession>
<dbReference type="GO" id="GO:0046314">
    <property type="term" value="P:phosphocreatine biosynthetic process"/>
    <property type="evidence" value="ECO:0007669"/>
    <property type="project" value="InterPro"/>
</dbReference>
<dbReference type="PROSITE" id="PS51510">
    <property type="entry name" value="PHOSPHAGEN_KINASE_C"/>
    <property type="match status" value="1"/>
</dbReference>
<feature type="binding site" evidence="5">
    <location>
        <position position="82"/>
    </location>
    <ligand>
        <name>ATP</name>
        <dbReference type="ChEBI" id="CHEBI:30616"/>
    </ligand>
</feature>
<dbReference type="SUPFAM" id="SSF55931">
    <property type="entry name" value="Glutamine synthetase/guanido kinase"/>
    <property type="match status" value="1"/>
</dbReference>
<keyword evidence="2 5" id="KW-0547">Nucleotide-binding</keyword>
<evidence type="ECO:0000256" key="2">
    <source>
        <dbReference type="ARBA" id="ARBA00022741"/>
    </source>
</evidence>
<dbReference type="GO" id="GO:0005615">
    <property type="term" value="C:extracellular space"/>
    <property type="evidence" value="ECO:0007669"/>
    <property type="project" value="TreeGrafter"/>
</dbReference>